<evidence type="ECO:0000313" key="6">
    <source>
        <dbReference type="Proteomes" id="UP000239187"/>
    </source>
</evidence>
<dbReference type="InterPro" id="IPR000843">
    <property type="entry name" value="HTH_LacI"/>
</dbReference>
<dbReference type="Proteomes" id="UP000239187">
    <property type="component" value="Chromosome"/>
</dbReference>
<proteinExistence type="predicted"/>
<dbReference type="AlphaFoldDB" id="A0A2L0UFI2"/>
<dbReference type="SUPFAM" id="SSF53822">
    <property type="entry name" value="Periplasmic binding protein-like I"/>
    <property type="match status" value="1"/>
</dbReference>
<dbReference type="Gene3D" id="3.40.50.2300">
    <property type="match status" value="2"/>
</dbReference>
<dbReference type="PROSITE" id="PS50932">
    <property type="entry name" value="HTH_LACI_2"/>
    <property type="match status" value="1"/>
</dbReference>
<dbReference type="InterPro" id="IPR046335">
    <property type="entry name" value="LacI/GalR-like_sensor"/>
</dbReference>
<dbReference type="SMART" id="SM00354">
    <property type="entry name" value="HTH_LACI"/>
    <property type="match status" value="1"/>
</dbReference>
<dbReference type="InterPro" id="IPR010982">
    <property type="entry name" value="Lambda_DNA-bd_dom_sf"/>
</dbReference>
<evidence type="ECO:0000256" key="2">
    <source>
        <dbReference type="ARBA" id="ARBA00023125"/>
    </source>
</evidence>
<protein>
    <submittedName>
        <fullName evidence="5">LacI family transcriptional regulator</fullName>
    </submittedName>
</protein>
<dbReference type="Pfam" id="PF00356">
    <property type="entry name" value="LacI"/>
    <property type="match status" value="1"/>
</dbReference>
<keyword evidence="3" id="KW-0804">Transcription</keyword>
<reference evidence="5 6" key="1">
    <citation type="submission" date="2017-11" db="EMBL/GenBank/DDBJ databases">
        <title>Draft genome of Arthrobacter agilis strain UMCV2, a plant growth-promoting rhizobacterium and biocontrol capacity of phytopathogenic fungi.</title>
        <authorList>
            <person name="Martinez-Camara R."/>
            <person name="Santoyo G."/>
            <person name="Moreno-Hagelsieb G."/>
            <person name="Valencia-Cantero E."/>
        </authorList>
    </citation>
    <scope>NUCLEOTIDE SEQUENCE [LARGE SCALE GENOMIC DNA]</scope>
    <source>
        <strain evidence="5 6">UMCV2</strain>
    </source>
</reference>
<keyword evidence="2" id="KW-0238">DNA-binding</keyword>
<keyword evidence="1" id="KW-0805">Transcription regulation</keyword>
<accession>A0A2L0UFI2</accession>
<name>A0A2L0UFI2_9MICC</name>
<evidence type="ECO:0000256" key="3">
    <source>
        <dbReference type="ARBA" id="ARBA00023163"/>
    </source>
</evidence>
<dbReference type="InterPro" id="IPR028082">
    <property type="entry name" value="Peripla_BP_I"/>
</dbReference>
<dbReference type="GO" id="GO:0003700">
    <property type="term" value="F:DNA-binding transcription factor activity"/>
    <property type="evidence" value="ECO:0007669"/>
    <property type="project" value="TreeGrafter"/>
</dbReference>
<dbReference type="RefSeq" id="WP_208739170.1">
    <property type="nucleotide sequence ID" value="NZ_CP024915.1"/>
</dbReference>
<organism evidence="5 6">
    <name type="scientific">Arthrobacter agilis</name>
    <dbReference type="NCBI Taxonomy" id="37921"/>
    <lineage>
        <taxon>Bacteria</taxon>
        <taxon>Bacillati</taxon>
        <taxon>Actinomycetota</taxon>
        <taxon>Actinomycetes</taxon>
        <taxon>Micrococcales</taxon>
        <taxon>Micrococcaceae</taxon>
        <taxon>Arthrobacter</taxon>
    </lineage>
</organism>
<dbReference type="GO" id="GO:0000976">
    <property type="term" value="F:transcription cis-regulatory region binding"/>
    <property type="evidence" value="ECO:0007669"/>
    <property type="project" value="TreeGrafter"/>
</dbReference>
<dbReference type="Pfam" id="PF13377">
    <property type="entry name" value="Peripla_BP_3"/>
    <property type="match status" value="1"/>
</dbReference>
<dbReference type="PANTHER" id="PTHR30146">
    <property type="entry name" value="LACI-RELATED TRANSCRIPTIONAL REPRESSOR"/>
    <property type="match status" value="1"/>
</dbReference>
<evidence type="ECO:0000313" key="5">
    <source>
        <dbReference type="EMBL" id="AUZ87978.1"/>
    </source>
</evidence>
<dbReference type="Gene3D" id="1.10.260.40">
    <property type="entry name" value="lambda repressor-like DNA-binding domains"/>
    <property type="match status" value="1"/>
</dbReference>
<feature type="domain" description="HTH lacI-type" evidence="4">
    <location>
        <begin position="6"/>
        <end position="60"/>
    </location>
</feature>
<dbReference type="SUPFAM" id="SSF47413">
    <property type="entry name" value="lambda repressor-like DNA-binding domains"/>
    <property type="match status" value="1"/>
</dbReference>
<gene>
    <name evidence="5" type="ORF">CVO76_10325</name>
</gene>
<dbReference type="CDD" id="cd06293">
    <property type="entry name" value="PBP1_LacI-like"/>
    <property type="match status" value="1"/>
</dbReference>
<dbReference type="CDD" id="cd01392">
    <property type="entry name" value="HTH_LacI"/>
    <property type="match status" value="1"/>
</dbReference>
<evidence type="ECO:0000256" key="1">
    <source>
        <dbReference type="ARBA" id="ARBA00023015"/>
    </source>
</evidence>
<evidence type="ECO:0000259" key="4">
    <source>
        <dbReference type="PROSITE" id="PS50932"/>
    </source>
</evidence>
<sequence length="350" mass="37315">MDSRPVSIKDVADRAGVAIGTVSNVLNHPARVSAATRERVQGAIDDLGFVRNDAARQLRAGQSRTIGLIVLDVGNPFFSSLARAAEDCAAENGSTVVLGDSGQDAGREARYIDVFEQQRVQGMLISPVGDVGPRVEALRKRGMPVVLVDRVDPQRRCSSVSVDDVAGGYMAVRHLLAAGRRRIVFVGTRADYRQVADRLTGARQAVEEHDGAVLEVVEADAMTVLAGRDVGEAIAQRRAGELPDGIFCANDLLAIGVMQAVLLIRGLRIPEDLALIGYDDIDFSASAVVPLTSVRKPTELMGRTAVELLLEEIERPASRRRQVIFDPELVERGSTTALVPAAGSPAPAVG</sequence>
<dbReference type="PANTHER" id="PTHR30146:SF109">
    <property type="entry name" value="HTH-TYPE TRANSCRIPTIONAL REGULATOR GALS"/>
    <property type="match status" value="1"/>
</dbReference>
<dbReference type="EMBL" id="CP024915">
    <property type="protein sequence ID" value="AUZ87978.1"/>
    <property type="molecule type" value="Genomic_DNA"/>
</dbReference>